<dbReference type="KEGG" id="vg:18158394"/>
<name>U3UBI2_9POXV</name>
<keyword evidence="4" id="KW-0472">Membrane</keyword>
<dbReference type="Proteomes" id="UP000144311">
    <property type="component" value="Segment"/>
</dbReference>
<organism evidence="5 6">
    <name type="scientific">Squirrelpox virus</name>
    <dbReference type="NCBI Taxonomy" id="240426"/>
    <lineage>
        <taxon>Viruses</taxon>
        <taxon>Varidnaviria</taxon>
        <taxon>Bamfordvirae</taxon>
        <taxon>Nucleocytoviricota</taxon>
        <taxon>Pokkesviricetes</taxon>
        <taxon>Chitovirales</taxon>
        <taxon>Poxviridae</taxon>
        <taxon>Chordopoxvirinae</taxon>
        <taxon>Sciuripoxvirus</taxon>
        <taxon>Sciuripoxvirus squirrelpox</taxon>
    </lineage>
</organism>
<accession>U3UBI2</accession>
<evidence type="ECO:0000256" key="3">
    <source>
        <dbReference type="ARBA" id="ARBA00022989"/>
    </source>
</evidence>
<dbReference type="RefSeq" id="YP_008658496.1">
    <property type="nucleotide sequence ID" value="NC_022563.1"/>
</dbReference>
<keyword evidence="3" id="KW-1133">Transmembrane helix</keyword>
<evidence type="ECO:0000256" key="4">
    <source>
        <dbReference type="ARBA" id="ARBA00023136"/>
    </source>
</evidence>
<dbReference type="InterPro" id="IPR006872">
    <property type="entry name" value="Poxvirus_H7"/>
</dbReference>
<keyword evidence="6" id="KW-1185">Reference proteome</keyword>
<comment type="subcellular location">
    <subcellularLocation>
        <location evidence="1">Membrane</location>
        <topology evidence="1">Single-pass membrane protein</topology>
    </subcellularLocation>
</comment>
<dbReference type="GO" id="GO:0016020">
    <property type="term" value="C:membrane"/>
    <property type="evidence" value="ECO:0007669"/>
    <property type="project" value="UniProtKB-SubCell"/>
</dbReference>
<gene>
    <name evidence="5" type="primary">H7R</name>
    <name evidence="5" type="ORF">SQPV_0710</name>
</gene>
<dbReference type="Pfam" id="PF04787">
    <property type="entry name" value="Pox_H7"/>
    <property type="match status" value="1"/>
</dbReference>
<evidence type="ECO:0000313" key="5">
    <source>
        <dbReference type="EMBL" id="CCD83254.1"/>
    </source>
</evidence>
<protein>
    <submittedName>
        <fullName evidence="5">Conserved hypothetical pox protein</fullName>
    </submittedName>
</protein>
<reference evidence="5 6" key="2">
    <citation type="submission" date="2013-10" db="EMBL/GenBank/DDBJ databases">
        <title>The genome of epidemic Squirrel Poxvirus reveals novel virulence genes.</title>
        <authorList>
            <person name="Darby A.C."/>
            <person name="McInnes C.J."/>
            <person name="Kjaer K.H."/>
            <person name="Wood A.R."/>
            <person name="Hughes M."/>
            <person name="Martensen P.M."/>
            <person name="Radford A.D."/>
            <person name="Hall N."/>
            <person name="Chantrey J."/>
        </authorList>
    </citation>
    <scope>NUCLEOTIDE SEQUENCE [LARGE SCALE GENOMIC DNA]</scope>
    <source>
        <strain evidence="5">Red squirrel UK</strain>
    </source>
</reference>
<evidence type="ECO:0000256" key="1">
    <source>
        <dbReference type="ARBA" id="ARBA00004167"/>
    </source>
</evidence>
<evidence type="ECO:0000313" key="6">
    <source>
        <dbReference type="Proteomes" id="UP000144311"/>
    </source>
</evidence>
<evidence type="ECO:0000256" key="2">
    <source>
        <dbReference type="ARBA" id="ARBA00022692"/>
    </source>
</evidence>
<proteinExistence type="predicted"/>
<keyword evidence="2" id="KW-0812">Transmembrane</keyword>
<dbReference type="GeneID" id="18158394"/>
<dbReference type="OrthoDB" id="13950at10239"/>
<sequence>MDERLRVLAGSVFGGELSTVDIMALKAALLDRRPAERVLCADEGGRLVLDLDYGDCRASEYLDLRLRGLDDGERRARAPEIARLLTEAGLVADAPADAVRRSPLLRRVQRLYRKGGDLRETARVLERMRARGVDPEFVKESLFRRP</sequence>
<reference evidence="5 6" key="1">
    <citation type="submission" date="2011-10" db="EMBL/GenBank/DDBJ databases">
        <authorList>
            <person name="Darby A."/>
        </authorList>
    </citation>
    <scope>NUCLEOTIDE SEQUENCE [LARGE SCALE GENOMIC DNA]</scope>
    <source>
        <strain evidence="5">Red squirrel UK</strain>
    </source>
</reference>
<dbReference type="EMBL" id="HE601899">
    <property type="protein sequence ID" value="CCD83254.1"/>
    <property type="molecule type" value="Genomic_DNA"/>
</dbReference>